<dbReference type="Pfam" id="PF12706">
    <property type="entry name" value="Lactamase_B_2"/>
    <property type="match status" value="1"/>
</dbReference>
<evidence type="ECO:0000313" key="3">
    <source>
        <dbReference type="Proteomes" id="UP000051220"/>
    </source>
</evidence>
<dbReference type="Proteomes" id="UP000051220">
    <property type="component" value="Unassembled WGS sequence"/>
</dbReference>
<dbReference type="PANTHER" id="PTHR42663">
    <property type="entry name" value="HYDROLASE C777.06C-RELATED-RELATED"/>
    <property type="match status" value="1"/>
</dbReference>
<reference evidence="2 3" key="1">
    <citation type="submission" date="2015-10" db="EMBL/GenBank/DDBJ databases">
        <title>Metagenome-Assembled Genomes uncover a global brackish microbiome.</title>
        <authorList>
            <person name="Hugerth L.W."/>
            <person name="Larsson J."/>
            <person name="Alneberg J."/>
            <person name="Lindh M.V."/>
            <person name="Legrand C."/>
            <person name="Pinhassi J."/>
            <person name="Andersson A.F."/>
        </authorList>
    </citation>
    <scope>NUCLEOTIDE SEQUENCE [LARGE SCALE GENOMIC DNA]</scope>
    <source>
        <strain evidence="2">BACL9 MAG-120924-bin69</strain>
    </source>
</reference>
<evidence type="ECO:0000313" key="2">
    <source>
        <dbReference type="EMBL" id="KRP33290.1"/>
    </source>
</evidence>
<comment type="caution">
    <text evidence="2">The sequence shown here is derived from an EMBL/GenBank/DDBJ whole genome shotgun (WGS) entry which is preliminary data.</text>
</comment>
<organism evidence="2 3">
    <name type="scientific">Verrucomicrobia subdivision 6 bacterium BACL9 MAG-120924-bin69</name>
    <dbReference type="NCBI Taxonomy" id="1655635"/>
    <lineage>
        <taxon>Bacteria</taxon>
        <taxon>Pseudomonadati</taxon>
        <taxon>Verrucomicrobiota</taxon>
        <taxon>Verrucomicrobiia</taxon>
        <taxon>Verrucomicrobiales</taxon>
        <taxon>Verrucomicrobia subdivision 6</taxon>
    </lineage>
</organism>
<dbReference type="PANTHER" id="PTHR42663:SF4">
    <property type="entry name" value="SLL1036 PROTEIN"/>
    <property type="match status" value="1"/>
</dbReference>
<name>A0A0R2XAW5_9BACT</name>
<dbReference type="CDD" id="cd07715">
    <property type="entry name" value="TaR3-like_MBL-fold"/>
    <property type="match status" value="1"/>
</dbReference>
<dbReference type="EMBL" id="LIDN01000152">
    <property type="protein sequence ID" value="KRP33290.1"/>
    <property type="molecule type" value="Genomic_DNA"/>
</dbReference>
<accession>A0A0R2XAW5</accession>
<feature type="domain" description="Metallo-beta-lactamase" evidence="1">
    <location>
        <begin position="43"/>
        <end position="250"/>
    </location>
</feature>
<gene>
    <name evidence="2" type="ORF">ABS33_04905</name>
</gene>
<dbReference type="SUPFAM" id="SSF56281">
    <property type="entry name" value="Metallo-hydrolase/oxidoreductase"/>
    <property type="match status" value="1"/>
</dbReference>
<sequence length="288" mass="31208">MKLHFWGTRGSIPTPSTSSIPTQEFGGDTTCLSLDWGKENLLIFDAGSGLRQAGLEWAAQGRRSFTFLFTHSHWDHLQGFPFFTPAFQPGTEITIYSPRLPGAHAGNLIERSLHAQQSEPFFPAGFPMLRAKIIFHEIQPGHPLQLSHGSNSLEIHAAAVSHPGGCLAYRVQGSPGGKNCSFVFASDHEPTPSAPSPIRELAHETDLLICDGQYTPAEHAQRIGWGHGTPELCLQEAIAAGARRLLITHFDPTHSDATLAQLEKGFQKTAHSSGIPVAFARQGQAIAL</sequence>
<protein>
    <recommendedName>
        <fullName evidence="1">Metallo-beta-lactamase domain-containing protein</fullName>
    </recommendedName>
</protein>
<dbReference type="InterPro" id="IPR001279">
    <property type="entry name" value="Metallo-B-lactamas"/>
</dbReference>
<evidence type="ECO:0000259" key="1">
    <source>
        <dbReference type="Pfam" id="PF12706"/>
    </source>
</evidence>
<proteinExistence type="predicted"/>
<dbReference type="Gene3D" id="3.60.15.10">
    <property type="entry name" value="Ribonuclease Z/Hydroxyacylglutathione hydrolase-like"/>
    <property type="match status" value="1"/>
</dbReference>
<dbReference type="InterPro" id="IPR036866">
    <property type="entry name" value="RibonucZ/Hydroxyglut_hydro"/>
</dbReference>
<dbReference type="AlphaFoldDB" id="A0A0R2XAW5"/>